<evidence type="ECO:0000313" key="2">
    <source>
        <dbReference type="EMBL" id="JAG70917.1"/>
    </source>
</evidence>
<reference evidence="4" key="2">
    <citation type="submission" date="2025-04" db="UniProtKB">
        <authorList>
            <consortium name="RefSeq"/>
        </authorList>
    </citation>
    <scope>IDENTIFICATION</scope>
    <source>
        <strain evidence="4">USDA-PBARC FA_bdor</strain>
        <tissue evidence="4">Whole organism</tissue>
    </source>
</reference>
<dbReference type="Proteomes" id="UP000694866">
    <property type="component" value="Unplaced"/>
</dbReference>
<dbReference type="GeneID" id="105263155"/>
<dbReference type="OrthoDB" id="7693256at2759"/>
<protein>
    <submittedName>
        <fullName evidence="2">SAP8 protein</fullName>
    </submittedName>
</protein>
<dbReference type="Gene3D" id="6.10.250.980">
    <property type="match status" value="1"/>
</dbReference>
<dbReference type="KEGG" id="fas:105263155"/>
<reference evidence="2" key="1">
    <citation type="submission" date="2015-01" db="EMBL/GenBank/DDBJ databases">
        <title>Transcriptome Assembly of Fopius arisanus.</title>
        <authorList>
            <person name="Geib S."/>
        </authorList>
    </citation>
    <scope>NUCLEOTIDE SEQUENCE</scope>
</reference>
<accession>A0A0C9QZL6</accession>
<evidence type="ECO:0000313" key="4">
    <source>
        <dbReference type="RefSeq" id="XP_011297487.1"/>
    </source>
</evidence>
<sequence>MRGNDMMEDAMSEDTMMDCGSEGEGLDELVHLSCQISDSLPNIRDAAERLLTLLGVDEDEDSSEDEGVELDLDDEGLDNSRFLHQLATSLVQELKYTQKPTSFHPLPLNDLQEQIQQMDVSGEENPAQGILQSSQNSSSFSQKFSNPSEQIVSSRPNPHYVALRTSCDGYITNKRCRLEETREEEENDEDSVLSGDIVSSWSAGWEACATEAVRYLLEVEGLPPQHPKVLSLKSHLEVQKDRAFSQFAT</sequence>
<evidence type="ECO:0000256" key="1">
    <source>
        <dbReference type="SAM" id="MobiDB-lite"/>
    </source>
</evidence>
<keyword evidence="3" id="KW-1185">Reference proteome</keyword>
<dbReference type="RefSeq" id="XP_011297487.1">
    <property type="nucleotide sequence ID" value="XM_011299185.1"/>
</dbReference>
<organism evidence="2">
    <name type="scientific">Fopius arisanus</name>
    <dbReference type="NCBI Taxonomy" id="64838"/>
    <lineage>
        <taxon>Eukaryota</taxon>
        <taxon>Metazoa</taxon>
        <taxon>Ecdysozoa</taxon>
        <taxon>Arthropoda</taxon>
        <taxon>Hexapoda</taxon>
        <taxon>Insecta</taxon>
        <taxon>Pterygota</taxon>
        <taxon>Neoptera</taxon>
        <taxon>Endopterygota</taxon>
        <taxon>Hymenoptera</taxon>
        <taxon>Apocrita</taxon>
        <taxon>Ichneumonoidea</taxon>
        <taxon>Braconidae</taxon>
        <taxon>Opiinae</taxon>
        <taxon>Fopius</taxon>
    </lineage>
</organism>
<evidence type="ECO:0000313" key="3">
    <source>
        <dbReference type="Proteomes" id="UP000694866"/>
    </source>
</evidence>
<feature type="region of interest" description="Disordered" evidence="1">
    <location>
        <begin position="119"/>
        <end position="155"/>
    </location>
</feature>
<accession>A0A9R1SUQ5</accession>
<dbReference type="EMBL" id="GBYB01001150">
    <property type="protein sequence ID" value="JAG70917.1"/>
    <property type="molecule type" value="Transcribed_RNA"/>
</dbReference>
<dbReference type="SUPFAM" id="SSF158457">
    <property type="entry name" value="Orange domain-like"/>
    <property type="match status" value="1"/>
</dbReference>
<proteinExistence type="predicted"/>
<feature type="compositionally biased region" description="Low complexity" evidence="1">
    <location>
        <begin position="132"/>
        <end position="148"/>
    </location>
</feature>
<dbReference type="AlphaFoldDB" id="A0A0C9QZL6"/>
<gene>
    <name evidence="2" type="primary">SAP8</name>
    <name evidence="4" type="synonym">LOC105263155</name>
    <name evidence="2" type="ORF">g.22748</name>
</gene>
<name>A0A0C9QZL6_9HYME</name>